<sequence length="228" mass="24556">MSQPFQIDTPDELEPVWVIVGGSLLSGAAGFVNSIMLGFFHLPVSHLSGSVSKLGIDLVRGDHLDFVPIAQIFASFLFGAFLSGLIIGSSSLRPGRRYGYVLLLEGVLLGGAAIGLLQARWWSVLLAAAACGLQNAMASTYRGMILRTTHVSGVVTDIGVQLGQMVRRHRVVPWRLLMLFMLLGGFFTGGVLGALWNDWYGAGALWIAAFGALFAGMLYLIMFPHDPF</sequence>
<evidence type="ECO:0000313" key="2">
    <source>
        <dbReference type="EMBL" id="TCO77528.1"/>
    </source>
</evidence>
<proteinExistence type="predicted"/>
<feature type="transmembrane region" description="Helical" evidence="1">
    <location>
        <begin position="98"/>
        <end position="115"/>
    </location>
</feature>
<dbReference type="Proteomes" id="UP000295765">
    <property type="component" value="Unassembled WGS sequence"/>
</dbReference>
<accession>A0A4R2L4J3</accession>
<gene>
    <name evidence="2" type="ORF">EV699_12531</name>
</gene>
<dbReference type="RefSeq" id="WP_132545359.1">
    <property type="nucleotide sequence ID" value="NZ_SLWY01000025.1"/>
</dbReference>
<name>A0A4R2L4J3_9GAMM</name>
<feature type="transmembrane region" description="Helical" evidence="1">
    <location>
        <begin position="176"/>
        <end position="196"/>
    </location>
</feature>
<feature type="transmembrane region" description="Helical" evidence="1">
    <location>
        <begin position="202"/>
        <end position="222"/>
    </location>
</feature>
<dbReference type="PANTHER" id="PTHR37314">
    <property type="entry name" value="SLR0142 PROTEIN"/>
    <property type="match status" value="1"/>
</dbReference>
<evidence type="ECO:0000313" key="3">
    <source>
        <dbReference type="Proteomes" id="UP000295765"/>
    </source>
</evidence>
<comment type="caution">
    <text evidence="2">The sequence shown here is derived from an EMBL/GenBank/DDBJ whole genome shotgun (WGS) entry which is preliminary data.</text>
</comment>
<feature type="transmembrane region" description="Helical" evidence="1">
    <location>
        <begin position="16"/>
        <end position="40"/>
    </location>
</feature>
<protein>
    <submittedName>
        <fullName evidence="2">Uncharacterized membrane protein YoaK (UPF0700 family)</fullName>
    </submittedName>
</protein>
<dbReference type="EMBL" id="SLWY01000025">
    <property type="protein sequence ID" value="TCO77528.1"/>
    <property type="molecule type" value="Genomic_DNA"/>
</dbReference>
<feature type="transmembrane region" description="Helical" evidence="1">
    <location>
        <begin position="121"/>
        <end position="138"/>
    </location>
</feature>
<keyword evidence="1" id="KW-0472">Membrane</keyword>
<dbReference type="Pfam" id="PF06912">
    <property type="entry name" value="DUF1275"/>
    <property type="match status" value="1"/>
</dbReference>
<dbReference type="OrthoDB" id="270162at2"/>
<dbReference type="AlphaFoldDB" id="A0A4R2L4J3"/>
<organism evidence="2 3">
    <name type="scientific">Plasticicumulans lactativorans</name>
    <dbReference type="NCBI Taxonomy" id="1133106"/>
    <lineage>
        <taxon>Bacteria</taxon>
        <taxon>Pseudomonadati</taxon>
        <taxon>Pseudomonadota</taxon>
        <taxon>Gammaproteobacteria</taxon>
        <taxon>Candidatus Competibacteraceae</taxon>
        <taxon>Plasticicumulans</taxon>
    </lineage>
</organism>
<dbReference type="InterPro" id="IPR010699">
    <property type="entry name" value="DUF1275"/>
</dbReference>
<keyword evidence="1" id="KW-1133">Transmembrane helix</keyword>
<evidence type="ECO:0000256" key="1">
    <source>
        <dbReference type="SAM" id="Phobius"/>
    </source>
</evidence>
<dbReference type="PANTHER" id="PTHR37314:SF4">
    <property type="entry name" value="UPF0700 TRANSMEMBRANE PROTEIN YOAK"/>
    <property type="match status" value="1"/>
</dbReference>
<feature type="transmembrane region" description="Helical" evidence="1">
    <location>
        <begin position="66"/>
        <end position="86"/>
    </location>
</feature>
<keyword evidence="3" id="KW-1185">Reference proteome</keyword>
<keyword evidence="1" id="KW-0812">Transmembrane</keyword>
<reference evidence="2 3" key="1">
    <citation type="submission" date="2019-03" db="EMBL/GenBank/DDBJ databases">
        <title>Genomic Encyclopedia of Type Strains, Phase IV (KMG-IV): sequencing the most valuable type-strain genomes for metagenomic binning, comparative biology and taxonomic classification.</title>
        <authorList>
            <person name="Goeker M."/>
        </authorList>
    </citation>
    <scope>NUCLEOTIDE SEQUENCE [LARGE SCALE GENOMIC DNA]</scope>
    <source>
        <strain evidence="2 3">DSM 25287</strain>
    </source>
</reference>